<protein>
    <submittedName>
        <fullName evidence="1">Uncharacterized protein</fullName>
    </submittedName>
</protein>
<name>A0A6G1E3U4_9ORYZ</name>
<evidence type="ECO:0000313" key="2">
    <source>
        <dbReference type="Proteomes" id="UP000479710"/>
    </source>
</evidence>
<comment type="caution">
    <text evidence="1">The sequence shown here is derived from an EMBL/GenBank/DDBJ whole genome shotgun (WGS) entry which is preliminary data.</text>
</comment>
<organism evidence="1 2">
    <name type="scientific">Oryza meyeriana var. granulata</name>
    <dbReference type="NCBI Taxonomy" id="110450"/>
    <lineage>
        <taxon>Eukaryota</taxon>
        <taxon>Viridiplantae</taxon>
        <taxon>Streptophyta</taxon>
        <taxon>Embryophyta</taxon>
        <taxon>Tracheophyta</taxon>
        <taxon>Spermatophyta</taxon>
        <taxon>Magnoliopsida</taxon>
        <taxon>Liliopsida</taxon>
        <taxon>Poales</taxon>
        <taxon>Poaceae</taxon>
        <taxon>BOP clade</taxon>
        <taxon>Oryzoideae</taxon>
        <taxon>Oryzeae</taxon>
        <taxon>Oryzinae</taxon>
        <taxon>Oryza</taxon>
        <taxon>Oryza meyeriana</taxon>
    </lineage>
</organism>
<gene>
    <name evidence="1" type="ORF">E2562_025187</name>
</gene>
<dbReference type="Proteomes" id="UP000479710">
    <property type="component" value="Unassembled WGS sequence"/>
</dbReference>
<sequence length="153" mass="16929">MVVSPANGVDLGFLRLPSHMHQPCRHRDRHMWWAQRHGLHRQDVYGFYRHAYGFQGQEKQLVSKVLVEPAATVWRAVSPVPISVAASLSLPMPISAPASRAQHLHQRPLSSPAAVRRLAAAAPICTSSCDSFAVGCWRRKLKAIVVVASSRHS</sequence>
<evidence type="ECO:0000313" key="1">
    <source>
        <dbReference type="EMBL" id="KAF0918603.1"/>
    </source>
</evidence>
<dbReference type="EMBL" id="SPHZ02000005">
    <property type="protein sequence ID" value="KAF0918603.1"/>
    <property type="molecule type" value="Genomic_DNA"/>
</dbReference>
<reference evidence="1 2" key="1">
    <citation type="submission" date="2019-11" db="EMBL/GenBank/DDBJ databases">
        <title>Whole genome sequence of Oryza granulata.</title>
        <authorList>
            <person name="Li W."/>
        </authorList>
    </citation>
    <scope>NUCLEOTIDE SEQUENCE [LARGE SCALE GENOMIC DNA]</scope>
    <source>
        <strain evidence="2">cv. Menghai</strain>
        <tissue evidence="1">Leaf</tissue>
    </source>
</reference>
<keyword evidence="2" id="KW-1185">Reference proteome</keyword>
<accession>A0A6G1E3U4</accession>
<dbReference type="AlphaFoldDB" id="A0A6G1E3U4"/>
<proteinExistence type="predicted"/>